<organism evidence="1">
    <name type="scientific">Siphoviridae sp. ctNZc11</name>
    <dbReference type="NCBI Taxonomy" id="2827858"/>
    <lineage>
        <taxon>Viruses</taxon>
        <taxon>Duplodnaviria</taxon>
        <taxon>Heunggongvirae</taxon>
        <taxon>Uroviricota</taxon>
        <taxon>Caudoviricetes</taxon>
    </lineage>
</organism>
<evidence type="ECO:0000313" key="1">
    <source>
        <dbReference type="EMBL" id="DAF60804.1"/>
    </source>
</evidence>
<proteinExistence type="predicted"/>
<dbReference type="EMBL" id="BK032797">
    <property type="protein sequence ID" value="DAF60804.1"/>
    <property type="molecule type" value="Genomic_DNA"/>
</dbReference>
<reference evidence="1" key="1">
    <citation type="journal article" date="2021" name="Proc. Natl. Acad. Sci. U.S.A.">
        <title>A Catalog of Tens of Thousands of Viruses from Human Metagenomes Reveals Hidden Associations with Chronic Diseases.</title>
        <authorList>
            <person name="Tisza M.J."/>
            <person name="Buck C.B."/>
        </authorList>
    </citation>
    <scope>NUCLEOTIDE SEQUENCE</scope>
    <source>
        <strain evidence="1">CtNZc11</strain>
    </source>
</reference>
<name>A0A8S5TBW3_9CAUD</name>
<sequence>MNFEENLYFALKILNMTEEEFWNMSPFLFDELLSIHLRIERSKVKNGR</sequence>
<accession>A0A8S5TBW3</accession>
<protein>
    <submittedName>
        <fullName evidence="1">Tail assembly chaperone protein</fullName>
    </submittedName>
</protein>